<dbReference type="Proteomes" id="UP001334804">
    <property type="component" value="Chromosome"/>
</dbReference>
<dbReference type="Pfam" id="PF06224">
    <property type="entry name" value="AlkZ-like"/>
    <property type="match status" value="1"/>
</dbReference>
<evidence type="ECO:0000313" key="1">
    <source>
        <dbReference type="EMBL" id="WSA31204.1"/>
    </source>
</evidence>
<name>A0ABZ1EBL2_9ACTN</name>
<proteinExistence type="predicted"/>
<keyword evidence="1" id="KW-0238">DNA-binding</keyword>
<accession>A0ABZ1EBL2</accession>
<keyword evidence="2" id="KW-1185">Reference proteome</keyword>
<sequence length="136" mass="14350">MAGAVAIRGGGETRSFLAVDEPALGSVDATATRLLGSFDPFLQAKDRAMLVPGAVQARELWPVLGRPGAVLAGGGLVDTWRPPKSGRTLKVVVDPWQKLPATTRNEIVEQAERLAAYRAGSLAGVEFTTRGLVMQP</sequence>
<evidence type="ECO:0000313" key="2">
    <source>
        <dbReference type="Proteomes" id="UP001334804"/>
    </source>
</evidence>
<reference evidence="1 2" key="1">
    <citation type="submission" date="2022-10" db="EMBL/GenBank/DDBJ databases">
        <title>The complete genomes of actinobacterial strains from the NBC collection.</title>
        <authorList>
            <person name="Joergensen T.S."/>
            <person name="Alvarez Arevalo M."/>
            <person name="Sterndorff E.B."/>
            <person name="Faurdal D."/>
            <person name="Vuksanovic O."/>
            <person name="Mourched A.-S."/>
            <person name="Charusanti P."/>
            <person name="Shaw S."/>
            <person name="Blin K."/>
            <person name="Weber T."/>
        </authorList>
    </citation>
    <scope>NUCLEOTIDE SEQUENCE [LARGE SCALE GENOMIC DNA]</scope>
    <source>
        <strain evidence="1 2">NBC 01809</strain>
    </source>
</reference>
<dbReference type="InterPro" id="IPR009351">
    <property type="entry name" value="AlkZ-like"/>
</dbReference>
<dbReference type="RefSeq" id="WP_091630219.1">
    <property type="nucleotide sequence ID" value="NZ_CP109071.1"/>
</dbReference>
<organism evidence="1 2">
    <name type="scientific">Micromonospora peucetia</name>
    <dbReference type="NCBI Taxonomy" id="47871"/>
    <lineage>
        <taxon>Bacteria</taxon>
        <taxon>Bacillati</taxon>
        <taxon>Actinomycetota</taxon>
        <taxon>Actinomycetes</taxon>
        <taxon>Micromonosporales</taxon>
        <taxon>Micromonosporaceae</taxon>
        <taxon>Micromonospora</taxon>
    </lineage>
</organism>
<gene>
    <name evidence="1" type="ORF">OIE14_24110</name>
</gene>
<protein>
    <submittedName>
        <fullName evidence="1">Winged helix DNA-binding domain-containing protein</fullName>
    </submittedName>
</protein>
<dbReference type="EMBL" id="CP109071">
    <property type="protein sequence ID" value="WSA31204.1"/>
    <property type="molecule type" value="Genomic_DNA"/>
</dbReference>
<dbReference type="GO" id="GO:0003677">
    <property type="term" value="F:DNA binding"/>
    <property type="evidence" value="ECO:0007669"/>
    <property type="project" value="UniProtKB-KW"/>
</dbReference>